<dbReference type="GO" id="GO:0005096">
    <property type="term" value="F:GTPase activator activity"/>
    <property type="evidence" value="ECO:0007669"/>
    <property type="project" value="UniProtKB-KW"/>
</dbReference>
<evidence type="ECO:0000313" key="4">
    <source>
        <dbReference type="Proteomes" id="UP001152888"/>
    </source>
</evidence>
<dbReference type="SUPFAM" id="SSF49562">
    <property type="entry name" value="C2 domain (Calcium/lipid-binding domain, CaLB)"/>
    <property type="match status" value="1"/>
</dbReference>
<keyword evidence="1" id="KW-0343">GTPase activation</keyword>
<dbReference type="AlphaFoldDB" id="A0A9P0KZR0"/>
<dbReference type="InterPro" id="IPR000008">
    <property type="entry name" value="C2_dom"/>
</dbReference>
<evidence type="ECO:0000313" key="3">
    <source>
        <dbReference type="EMBL" id="CAH1986133.1"/>
    </source>
</evidence>
<comment type="caution">
    <text evidence="3">The sequence shown here is derived from an EMBL/GenBank/DDBJ whole genome shotgun (WGS) entry which is preliminary data.</text>
</comment>
<dbReference type="InterPro" id="IPR035892">
    <property type="entry name" value="C2_domain_sf"/>
</dbReference>
<evidence type="ECO:0000256" key="1">
    <source>
        <dbReference type="ARBA" id="ARBA00022468"/>
    </source>
</evidence>
<sequence length="196" mass="21985">MELDKKAESSTGLRDLYCVLECDRVHKARTVVRTGDLVFDWDESFELDLVNNRELDLLIYSWDPQYRHKLCYKGSVYLPTLLKSGPIHQLALKIEPRGTLYLRLRHSDSFNLYRRKPATLSLTRANPLFGVDLETVVSRENKTGGVPGGVPTGLVGGAQQNIPIIIKRCVSIGYAVAQPRNGSFVKPSNATVVLWT</sequence>
<proteinExistence type="predicted"/>
<name>A0A9P0KZR0_ACAOB</name>
<dbReference type="InterPro" id="IPR052118">
    <property type="entry name" value="Rho-GAP_regulator"/>
</dbReference>
<dbReference type="PANTHER" id="PTHR46150">
    <property type="entry name" value="RHO GTPASE-ACTIVATING PROTEIN 100F"/>
    <property type="match status" value="1"/>
</dbReference>
<dbReference type="InterPro" id="IPR057459">
    <property type="entry name" value="SYDE1/2_C2"/>
</dbReference>
<dbReference type="GO" id="GO:0016477">
    <property type="term" value="P:cell migration"/>
    <property type="evidence" value="ECO:0007669"/>
    <property type="project" value="TreeGrafter"/>
</dbReference>
<dbReference type="Proteomes" id="UP001152888">
    <property type="component" value="Unassembled WGS sequence"/>
</dbReference>
<dbReference type="GO" id="GO:0046578">
    <property type="term" value="P:regulation of Ras protein signal transduction"/>
    <property type="evidence" value="ECO:0007669"/>
    <property type="project" value="TreeGrafter"/>
</dbReference>
<dbReference type="EMBL" id="CAKOFQ010006993">
    <property type="protein sequence ID" value="CAH1986133.1"/>
    <property type="molecule type" value="Genomic_DNA"/>
</dbReference>
<dbReference type="Pfam" id="PF25336">
    <property type="entry name" value="C2_SYDE"/>
    <property type="match status" value="1"/>
</dbReference>
<keyword evidence="4" id="KW-1185">Reference proteome</keyword>
<feature type="domain" description="C2" evidence="2">
    <location>
        <begin position="1"/>
        <end position="91"/>
    </location>
</feature>
<accession>A0A9P0KZR0</accession>
<dbReference type="GO" id="GO:0030030">
    <property type="term" value="P:cell projection organization"/>
    <property type="evidence" value="ECO:0007669"/>
    <property type="project" value="TreeGrafter"/>
</dbReference>
<protein>
    <recommendedName>
        <fullName evidence="2">C2 domain-containing protein</fullName>
    </recommendedName>
</protein>
<dbReference type="GO" id="GO:0097060">
    <property type="term" value="C:synaptic membrane"/>
    <property type="evidence" value="ECO:0007669"/>
    <property type="project" value="TreeGrafter"/>
</dbReference>
<gene>
    <name evidence="3" type="ORF">ACAOBT_LOCUS17078</name>
</gene>
<dbReference type="PANTHER" id="PTHR46150:SF3">
    <property type="entry name" value="RHO GTPASE-ACTIVATING PROTEIN 100F"/>
    <property type="match status" value="1"/>
</dbReference>
<evidence type="ECO:0000259" key="2">
    <source>
        <dbReference type="PROSITE" id="PS50004"/>
    </source>
</evidence>
<organism evidence="3 4">
    <name type="scientific">Acanthoscelides obtectus</name>
    <name type="common">Bean weevil</name>
    <name type="synonym">Bruchus obtectus</name>
    <dbReference type="NCBI Taxonomy" id="200917"/>
    <lineage>
        <taxon>Eukaryota</taxon>
        <taxon>Metazoa</taxon>
        <taxon>Ecdysozoa</taxon>
        <taxon>Arthropoda</taxon>
        <taxon>Hexapoda</taxon>
        <taxon>Insecta</taxon>
        <taxon>Pterygota</taxon>
        <taxon>Neoptera</taxon>
        <taxon>Endopterygota</taxon>
        <taxon>Coleoptera</taxon>
        <taxon>Polyphaga</taxon>
        <taxon>Cucujiformia</taxon>
        <taxon>Chrysomeloidea</taxon>
        <taxon>Chrysomelidae</taxon>
        <taxon>Bruchinae</taxon>
        <taxon>Bruchini</taxon>
        <taxon>Acanthoscelides</taxon>
    </lineage>
</organism>
<dbReference type="Gene3D" id="2.60.40.150">
    <property type="entry name" value="C2 domain"/>
    <property type="match status" value="1"/>
</dbReference>
<reference evidence="3" key="1">
    <citation type="submission" date="2022-03" db="EMBL/GenBank/DDBJ databases">
        <authorList>
            <person name="Sayadi A."/>
        </authorList>
    </citation>
    <scope>NUCLEOTIDE SEQUENCE</scope>
</reference>
<dbReference type="PROSITE" id="PS50004">
    <property type="entry name" value="C2"/>
    <property type="match status" value="1"/>
</dbReference>